<dbReference type="PROSITE" id="PS00221">
    <property type="entry name" value="MIP"/>
    <property type="match status" value="1"/>
</dbReference>
<accession>A0A936NDP2</accession>
<dbReference type="PANTHER" id="PTHR43829:SF9">
    <property type="entry name" value="AQUAPORIN-9"/>
    <property type="match status" value="1"/>
</dbReference>
<dbReference type="PANTHER" id="PTHR43829">
    <property type="entry name" value="AQUAPORIN OR AQUAGLYCEROPORIN RELATED"/>
    <property type="match status" value="1"/>
</dbReference>
<comment type="caution">
    <text evidence="9">The sequence shown here is derived from an EMBL/GenBank/DDBJ whole genome shotgun (WGS) entry which is preliminary data.</text>
</comment>
<evidence type="ECO:0000313" key="10">
    <source>
        <dbReference type="Proteomes" id="UP000727993"/>
    </source>
</evidence>
<feature type="transmembrane region" description="Helical" evidence="8">
    <location>
        <begin position="172"/>
        <end position="193"/>
    </location>
</feature>
<dbReference type="Gene3D" id="1.20.1080.10">
    <property type="entry name" value="Glycerol uptake facilitator protein"/>
    <property type="match status" value="1"/>
</dbReference>
<dbReference type="InterPro" id="IPR000425">
    <property type="entry name" value="MIP"/>
</dbReference>
<feature type="transmembrane region" description="Helical" evidence="8">
    <location>
        <begin position="33"/>
        <end position="54"/>
    </location>
</feature>
<organism evidence="9 10">
    <name type="scientific">Candidatus Neomicrothrix subdominans</name>
    <dbReference type="NCBI Taxonomy" id="2954438"/>
    <lineage>
        <taxon>Bacteria</taxon>
        <taxon>Bacillati</taxon>
        <taxon>Actinomycetota</taxon>
        <taxon>Acidimicrobiia</taxon>
        <taxon>Acidimicrobiales</taxon>
        <taxon>Microthrixaceae</taxon>
        <taxon>Candidatus Neomicrothrix</taxon>
    </lineage>
</organism>
<sequence>METTGSAESATAIAFGTRVGWRNTPWADYLAEFLGTFVIITFGCGVVATSLAALPESGRTETAFLGGGDWLLITLGWAMAVTFGIYVAGGVSGAHLNPAVTLSFALRRGFAWSKVPGYIAAQLLGAFVGAALVYALFFEAIEAFERSSGIVRHGGASIGIFVTAPADYYTSYWGPFLTEAVATAFLVVFIFAVSDLMNTPPRANLGPLVIGFAVFAIGSSLGAGTGYAINPARDLGPRFFAWVARWGDAALPGTSANLGAYWWVPILGPIVGAIFGALVYDLAIHNVLAARGTAETPHARTVGEVVLEEE</sequence>
<dbReference type="CDD" id="cd00333">
    <property type="entry name" value="MIP"/>
    <property type="match status" value="1"/>
</dbReference>
<dbReference type="GO" id="GO:0005886">
    <property type="term" value="C:plasma membrane"/>
    <property type="evidence" value="ECO:0007669"/>
    <property type="project" value="TreeGrafter"/>
</dbReference>
<dbReference type="InterPro" id="IPR023271">
    <property type="entry name" value="Aquaporin-like"/>
</dbReference>
<evidence type="ECO:0000256" key="5">
    <source>
        <dbReference type="ARBA" id="ARBA00022989"/>
    </source>
</evidence>
<dbReference type="PRINTS" id="PR00783">
    <property type="entry name" value="MINTRINSICP"/>
</dbReference>
<feature type="transmembrane region" description="Helical" evidence="8">
    <location>
        <begin position="115"/>
        <end position="137"/>
    </location>
</feature>
<evidence type="ECO:0000313" key="9">
    <source>
        <dbReference type="EMBL" id="MBK9298442.1"/>
    </source>
</evidence>
<dbReference type="PRINTS" id="PR02019">
    <property type="entry name" value="AQUAPORIN7"/>
</dbReference>
<evidence type="ECO:0000256" key="6">
    <source>
        <dbReference type="ARBA" id="ARBA00023136"/>
    </source>
</evidence>
<feature type="transmembrane region" description="Helical" evidence="8">
    <location>
        <begin position="205"/>
        <end position="229"/>
    </location>
</feature>
<keyword evidence="4 7" id="KW-0812">Transmembrane</keyword>
<proteinExistence type="inferred from homology"/>
<name>A0A936NDP2_9ACTN</name>
<reference evidence="9 10" key="1">
    <citation type="submission" date="2020-10" db="EMBL/GenBank/DDBJ databases">
        <title>Connecting structure to function with the recovery of over 1000 high-quality activated sludge metagenome-assembled genomes encoding full-length rRNA genes using long-read sequencing.</title>
        <authorList>
            <person name="Singleton C.M."/>
            <person name="Petriglieri F."/>
            <person name="Kristensen J.M."/>
            <person name="Kirkegaard R.H."/>
            <person name="Michaelsen T.Y."/>
            <person name="Andersen M.H."/>
            <person name="Karst S.M."/>
            <person name="Dueholm M.S."/>
            <person name="Nielsen P.H."/>
            <person name="Albertsen M."/>
        </authorList>
    </citation>
    <scope>NUCLEOTIDE SEQUENCE [LARGE SCALE GENOMIC DNA]</scope>
    <source>
        <strain evidence="9">Lyne_18-Q3-R50-59_MAXAC.006</strain>
    </source>
</reference>
<feature type="transmembrane region" description="Helical" evidence="8">
    <location>
        <begin position="70"/>
        <end position="95"/>
    </location>
</feature>
<evidence type="ECO:0000256" key="4">
    <source>
        <dbReference type="ARBA" id="ARBA00022692"/>
    </source>
</evidence>
<dbReference type="NCBIfam" id="TIGR00861">
    <property type="entry name" value="MIP"/>
    <property type="match status" value="1"/>
</dbReference>
<evidence type="ECO:0000256" key="8">
    <source>
        <dbReference type="SAM" id="Phobius"/>
    </source>
</evidence>
<comment type="similarity">
    <text evidence="2 7">Belongs to the MIP/aquaporin (TC 1.A.8) family.</text>
</comment>
<evidence type="ECO:0000256" key="3">
    <source>
        <dbReference type="ARBA" id="ARBA00022448"/>
    </source>
</evidence>
<dbReference type="InterPro" id="IPR050363">
    <property type="entry name" value="MIP/Aquaporin"/>
</dbReference>
<comment type="subcellular location">
    <subcellularLocation>
        <location evidence="1">Membrane</location>
        <topology evidence="1">Multi-pass membrane protein</topology>
    </subcellularLocation>
</comment>
<dbReference type="InterPro" id="IPR022357">
    <property type="entry name" value="MIP_CS"/>
</dbReference>
<keyword evidence="6 8" id="KW-0472">Membrane</keyword>
<dbReference type="SUPFAM" id="SSF81338">
    <property type="entry name" value="Aquaporin-like"/>
    <property type="match status" value="1"/>
</dbReference>
<protein>
    <submittedName>
        <fullName evidence="9">MIP family channel protein</fullName>
    </submittedName>
</protein>
<evidence type="ECO:0000256" key="1">
    <source>
        <dbReference type="ARBA" id="ARBA00004141"/>
    </source>
</evidence>
<dbReference type="AlphaFoldDB" id="A0A936NDP2"/>
<dbReference type="EMBL" id="JADJZA010000009">
    <property type="protein sequence ID" value="MBK9298442.1"/>
    <property type="molecule type" value="Genomic_DNA"/>
</dbReference>
<evidence type="ECO:0000256" key="7">
    <source>
        <dbReference type="RuleBase" id="RU000477"/>
    </source>
</evidence>
<feature type="transmembrane region" description="Helical" evidence="8">
    <location>
        <begin position="260"/>
        <end position="283"/>
    </location>
</feature>
<keyword evidence="5 8" id="KW-1133">Transmembrane helix</keyword>
<dbReference type="GO" id="GO:0015254">
    <property type="term" value="F:glycerol channel activity"/>
    <property type="evidence" value="ECO:0007669"/>
    <property type="project" value="TreeGrafter"/>
</dbReference>
<evidence type="ECO:0000256" key="2">
    <source>
        <dbReference type="ARBA" id="ARBA00006175"/>
    </source>
</evidence>
<dbReference type="Pfam" id="PF00230">
    <property type="entry name" value="MIP"/>
    <property type="match status" value="1"/>
</dbReference>
<keyword evidence="3 7" id="KW-0813">Transport</keyword>
<dbReference type="Proteomes" id="UP000727993">
    <property type="component" value="Unassembled WGS sequence"/>
</dbReference>
<gene>
    <name evidence="9" type="ORF">IPN02_16760</name>
</gene>